<protein>
    <recommendedName>
        <fullName evidence="2">MULE transposase domain-containing protein</fullName>
    </recommendedName>
</protein>
<dbReference type="EMBL" id="JBJQOH010000004">
    <property type="protein sequence ID" value="KAL3690154.1"/>
    <property type="molecule type" value="Genomic_DNA"/>
</dbReference>
<keyword evidence="4" id="KW-1185">Reference proteome</keyword>
<dbReference type="Proteomes" id="UP001633002">
    <property type="component" value="Unassembled WGS sequence"/>
</dbReference>
<evidence type="ECO:0000313" key="4">
    <source>
        <dbReference type="Proteomes" id="UP001633002"/>
    </source>
</evidence>
<gene>
    <name evidence="3" type="ORF">R1sor_016463</name>
</gene>
<feature type="region of interest" description="Disordered" evidence="1">
    <location>
        <begin position="488"/>
        <end position="509"/>
    </location>
</feature>
<feature type="compositionally biased region" description="Polar residues" evidence="1">
    <location>
        <begin position="495"/>
        <end position="505"/>
    </location>
</feature>
<evidence type="ECO:0000313" key="3">
    <source>
        <dbReference type="EMBL" id="KAL3690154.1"/>
    </source>
</evidence>
<organism evidence="3 4">
    <name type="scientific">Riccia sorocarpa</name>
    <dbReference type="NCBI Taxonomy" id="122646"/>
    <lineage>
        <taxon>Eukaryota</taxon>
        <taxon>Viridiplantae</taxon>
        <taxon>Streptophyta</taxon>
        <taxon>Embryophyta</taxon>
        <taxon>Marchantiophyta</taxon>
        <taxon>Marchantiopsida</taxon>
        <taxon>Marchantiidae</taxon>
        <taxon>Marchantiales</taxon>
        <taxon>Ricciaceae</taxon>
        <taxon>Riccia</taxon>
    </lineage>
</organism>
<dbReference type="InterPro" id="IPR018289">
    <property type="entry name" value="MULE_transposase_dom"/>
</dbReference>
<dbReference type="Pfam" id="PF10551">
    <property type="entry name" value="MULE"/>
    <property type="match status" value="1"/>
</dbReference>
<proteinExistence type="predicted"/>
<evidence type="ECO:0000256" key="1">
    <source>
        <dbReference type="SAM" id="MobiDB-lite"/>
    </source>
</evidence>
<evidence type="ECO:0000259" key="2">
    <source>
        <dbReference type="Pfam" id="PF10551"/>
    </source>
</evidence>
<reference evidence="3 4" key="1">
    <citation type="submission" date="2024-09" db="EMBL/GenBank/DDBJ databases">
        <title>Chromosome-scale assembly of Riccia sorocarpa.</title>
        <authorList>
            <person name="Paukszto L."/>
        </authorList>
    </citation>
    <scope>NUCLEOTIDE SEQUENCE [LARGE SCALE GENOMIC DNA]</scope>
    <source>
        <strain evidence="3">LP-2024</strain>
        <tissue evidence="3">Aerial parts of the thallus</tissue>
    </source>
</reference>
<feature type="region of interest" description="Disordered" evidence="1">
    <location>
        <begin position="540"/>
        <end position="576"/>
    </location>
</feature>
<name>A0ABD3HLA7_9MARC</name>
<feature type="region of interest" description="Disordered" evidence="1">
    <location>
        <begin position="593"/>
        <end position="633"/>
    </location>
</feature>
<dbReference type="AlphaFoldDB" id="A0ABD3HLA7"/>
<comment type="caution">
    <text evidence="3">The sequence shown here is derived from an EMBL/GenBank/DDBJ whole genome shotgun (WGS) entry which is preliminary data.</text>
</comment>
<accession>A0ABD3HLA7</accession>
<dbReference type="PANTHER" id="PTHR31973">
    <property type="entry name" value="POLYPROTEIN, PUTATIVE-RELATED"/>
    <property type="match status" value="1"/>
</dbReference>
<feature type="domain" description="MULE transposase" evidence="2">
    <location>
        <begin position="157"/>
        <end position="252"/>
    </location>
</feature>
<sequence>MTDEALANPCNWRVRGKVAKDITVVITICELVHTCPSHLHSWRASATAKWLANVLGNQVINNPSISVTQLQDVFRNEYGRHTSYKAMWKGKEAIMDHIQGSESSSFQCIPAFCDTLKVLDPGAYAELETYPGTRHFWRIFVCPTALGRAFPHLRPHIGLDACHSKNHKFLGQVLLATAMDGNNHVNYLAYAVVDKENEENWTWFLLLLRRAVVGIGAVGVQFVSDRCKGIVNAVKEIFPGQSHTHCTAHLERNVKQRFGNKMVDMFKFNALKRSKYKEVLQAITATSAECAQYVGNIDPKTYTAYAVPLPRFGHTTSNLVEVANSCVLPLRAYAPFKLCYQLYLYLMELKARRQKEAAEMQGLFTPYASDVLRKHEEFAGSYRVRMASANQTLVQSNMKDFIVGTFPTVSCTCLSYMDMVIPCPYVLAVEKESRRNSDRLMGRMWTVDAYVAAHRLTLPPISTLQLKLDAYCLPPPVAMKKGRRHIRRIPGPGECSQTATASSRQATRDYTDAVDTPVDDNMTNMEGVIQEPPLKKSKLCSHCRGSGHNKRTCPTRQVSVPPETIDPTLGEIPSQRSGYADFTETQNITEPPLFSSQEVTAIIRPLKDASEGSQGTNNPGEAVEGPFQGRSSV</sequence>
<dbReference type="PANTHER" id="PTHR31973:SF187">
    <property type="entry name" value="MUTATOR TRANSPOSASE MUDRA PROTEIN"/>
    <property type="match status" value="1"/>
</dbReference>
<feature type="compositionally biased region" description="Basic residues" evidence="1">
    <location>
        <begin position="540"/>
        <end position="553"/>
    </location>
</feature>